<evidence type="ECO:0000256" key="2">
    <source>
        <dbReference type="ARBA" id="ARBA00022695"/>
    </source>
</evidence>
<keyword evidence="3" id="KW-0540">Nuclease</keyword>
<comment type="caution">
    <text evidence="5">The sequence shown here is derived from an EMBL/GenBank/DDBJ whole genome shotgun (WGS) entry which is preliminary data.</text>
</comment>
<organism evidence="5 6">
    <name type="scientific">Trichinella murrelli</name>
    <dbReference type="NCBI Taxonomy" id="144512"/>
    <lineage>
        <taxon>Eukaryota</taxon>
        <taxon>Metazoa</taxon>
        <taxon>Ecdysozoa</taxon>
        <taxon>Nematoda</taxon>
        <taxon>Enoplea</taxon>
        <taxon>Dorylaimia</taxon>
        <taxon>Trichinellida</taxon>
        <taxon>Trichinellidae</taxon>
        <taxon>Trichinella</taxon>
    </lineage>
</organism>
<name>A0A0V0TCC9_9BILA</name>
<evidence type="ECO:0000256" key="3">
    <source>
        <dbReference type="ARBA" id="ARBA00022722"/>
    </source>
</evidence>
<dbReference type="AlphaFoldDB" id="A0A0V0TCC9"/>
<dbReference type="Gene3D" id="2.40.70.10">
    <property type="entry name" value="Acid Proteases"/>
    <property type="match status" value="1"/>
</dbReference>
<keyword evidence="6" id="KW-1185">Reference proteome</keyword>
<dbReference type="Gene3D" id="3.10.10.10">
    <property type="entry name" value="HIV Type 1 Reverse Transcriptase, subunit A, domain 1"/>
    <property type="match status" value="1"/>
</dbReference>
<protein>
    <submittedName>
        <fullName evidence="5">Uncharacterized protein</fullName>
    </submittedName>
</protein>
<keyword evidence="4" id="KW-0378">Hydrolase</keyword>
<dbReference type="Proteomes" id="UP000055048">
    <property type="component" value="Unassembled WGS sequence"/>
</dbReference>
<dbReference type="InterPro" id="IPR050951">
    <property type="entry name" value="Retrovirus_Pol_polyprotein"/>
</dbReference>
<dbReference type="SUPFAM" id="SSF56672">
    <property type="entry name" value="DNA/RNA polymerases"/>
    <property type="match status" value="1"/>
</dbReference>
<dbReference type="InterPro" id="IPR021109">
    <property type="entry name" value="Peptidase_aspartic_dom_sf"/>
</dbReference>
<keyword evidence="1" id="KW-0808">Transferase</keyword>
<sequence>MLVDTGSAVTLADERFKRHSMTVRDVRKPLFRLKTASGTELEIRNACVTEIVLGKSVTVQHTVLCIRELSHKILLGWDFVRNHGCTPDPTAGCLRMRQGNIPFRKSHAVAPVREESPQSELMALHPAHVAIEKMLSSEQASRGKRRSALVAFLMEFADVLSTSDEDHGRTGVVRHAIRTRDAKPVRCSPKRILYHQRAQVETLLDEMLRRDIVEPSSNACASPIVFLRKKDGSCQFCVDSR</sequence>
<keyword evidence="2" id="KW-0548">Nucleotidyltransferase</keyword>
<dbReference type="GO" id="GO:0004519">
    <property type="term" value="F:endonuclease activity"/>
    <property type="evidence" value="ECO:0007669"/>
    <property type="project" value="UniProtKB-KW"/>
</dbReference>
<proteinExistence type="predicted"/>
<keyword evidence="4" id="KW-0255">Endonuclease</keyword>
<accession>A0A0V0TCC9</accession>
<gene>
    <name evidence="5" type="ORF">T05_15565</name>
</gene>
<dbReference type="PANTHER" id="PTHR37984:SF5">
    <property type="entry name" value="PROTEIN NYNRIN-LIKE"/>
    <property type="match status" value="1"/>
</dbReference>
<dbReference type="STRING" id="144512.A0A0V0TCC9"/>
<dbReference type="PANTHER" id="PTHR37984">
    <property type="entry name" value="PROTEIN CBG26694"/>
    <property type="match status" value="1"/>
</dbReference>
<evidence type="ECO:0000313" key="5">
    <source>
        <dbReference type="EMBL" id="KRX36669.1"/>
    </source>
</evidence>
<evidence type="ECO:0000256" key="4">
    <source>
        <dbReference type="ARBA" id="ARBA00022759"/>
    </source>
</evidence>
<evidence type="ECO:0000313" key="6">
    <source>
        <dbReference type="Proteomes" id="UP000055048"/>
    </source>
</evidence>
<evidence type="ECO:0000256" key="1">
    <source>
        <dbReference type="ARBA" id="ARBA00022679"/>
    </source>
</evidence>
<reference evidence="5 6" key="1">
    <citation type="submission" date="2015-01" db="EMBL/GenBank/DDBJ databases">
        <title>Evolution of Trichinella species and genotypes.</title>
        <authorList>
            <person name="Korhonen P.K."/>
            <person name="Edoardo P."/>
            <person name="Giuseppe L.R."/>
            <person name="Gasser R.B."/>
        </authorList>
    </citation>
    <scope>NUCLEOTIDE SEQUENCE [LARGE SCALE GENOMIC DNA]</scope>
    <source>
        <strain evidence="5">ISS417</strain>
    </source>
</reference>
<dbReference type="InterPro" id="IPR043502">
    <property type="entry name" value="DNA/RNA_pol_sf"/>
</dbReference>
<dbReference type="EMBL" id="JYDJ01000350">
    <property type="protein sequence ID" value="KRX36669.1"/>
    <property type="molecule type" value="Genomic_DNA"/>
</dbReference>
<dbReference type="GO" id="GO:0016779">
    <property type="term" value="F:nucleotidyltransferase activity"/>
    <property type="evidence" value="ECO:0007669"/>
    <property type="project" value="UniProtKB-KW"/>
</dbReference>
<dbReference type="CDD" id="cd00303">
    <property type="entry name" value="retropepsin_like"/>
    <property type="match status" value="1"/>
</dbReference>